<dbReference type="EMBL" id="PFAZ01000009">
    <property type="protein sequence ID" value="PIR88926.1"/>
    <property type="molecule type" value="Genomic_DNA"/>
</dbReference>
<protein>
    <submittedName>
        <fullName evidence="1">Uncharacterized protein</fullName>
    </submittedName>
</protein>
<dbReference type="Proteomes" id="UP000231157">
    <property type="component" value="Unassembled WGS sequence"/>
</dbReference>
<name>A0A2H0UTF3_9BACT</name>
<proteinExistence type="predicted"/>
<evidence type="ECO:0000313" key="2">
    <source>
        <dbReference type="Proteomes" id="UP000231157"/>
    </source>
</evidence>
<sequence>MIIHLYGTDSYRIKEKTDDIISEFIKRYPNSFPNKYSFSDKNSLDLLKTFVESQSLFNESRIAVFDSGEEAPKEVAPILKSILVNKARVLILISQKKMVSPFTFLYRDPVVSQTFKPLSGAELLAFVSKTAKQRGVALTPSAQRDIAESYLGDSWGIATELDKIALGGKFSKKNILGDFFPLVQTVAGGQDSLNRVRALTLLLADDDPAKIFNITAVLVRAPFKPRMADYDVAIKSGKLEYAETLLDFVLS</sequence>
<dbReference type="AlphaFoldDB" id="A0A2H0UTF3"/>
<comment type="caution">
    <text evidence="1">The sequence shown here is derived from an EMBL/GenBank/DDBJ whole genome shotgun (WGS) entry which is preliminary data.</text>
</comment>
<accession>A0A2H0UTF3</accession>
<gene>
    <name evidence="1" type="ORF">COU07_03450</name>
</gene>
<evidence type="ECO:0000313" key="1">
    <source>
        <dbReference type="EMBL" id="PIR88926.1"/>
    </source>
</evidence>
<reference evidence="2" key="1">
    <citation type="submission" date="2017-09" db="EMBL/GenBank/DDBJ databases">
        <title>Depth-based differentiation of microbial function through sediment-hosted aquifers and enrichment of novel symbionts in the deep terrestrial subsurface.</title>
        <authorList>
            <person name="Probst A.J."/>
            <person name="Ladd B."/>
            <person name="Jarett J.K."/>
            <person name="Geller-Mcgrath D.E."/>
            <person name="Sieber C.M.K."/>
            <person name="Emerson J.B."/>
            <person name="Anantharaman K."/>
            <person name="Thomas B.C."/>
            <person name="Malmstrom R."/>
            <person name="Stieglmeier M."/>
            <person name="Klingl A."/>
            <person name="Woyke T."/>
            <person name="Ryan C.M."/>
            <person name="Banfield J.F."/>
        </authorList>
    </citation>
    <scope>NUCLEOTIDE SEQUENCE [LARGE SCALE GENOMIC DNA]</scope>
</reference>
<organism evidence="1 2">
    <name type="scientific">Candidatus Harrisonbacteria bacterium CG10_big_fil_rev_8_21_14_0_10_40_38</name>
    <dbReference type="NCBI Taxonomy" id="1974583"/>
    <lineage>
        <taxon>Bacteria</taxon>
        <taxon>Candidatus Harrisoniibacteriota</taxon>
    </lineage>
</organism>